<name>A0A956NGB0_UNCEI</name>
<accession>A0A956NGB0</accession>
<dbReference type="InterPro" id="IPR013211">
    <property type="entry name" value="LVIVD"/>
</dbReference>
<sequence length="722" mass="74554">MPSSLLPRVAMRAPSSTKLTSLTAALLLALSLTSTVASADDANYVGAWPYGNANAMAFDASRDLAFVGEGGGVVVVDISDLASPTVLSDGIRTRGLVGDVAFDAATNLLAIADGEAGVEFWDVSNAASPVRLGSVVIMRAGARADASDIALWSHFAYVAAGFGYMHIVDFSDPSNPVDIGFDGQGGDSSGVFISGNTLYVGGGQSLTRYAIQANGHVTLTGIDFFTTTGTPYVVGNVLYGTWNGYFQTFDLSTPDLLPLGFLDLPNPRDVVVTGNIAYVADVTGGVRAIDVTNPANPVQVGIDPTYGSGRVALHEGHLFATGSTFFRALDITTPNAPVEIGSVQSPSSAYDLDVVANHAYVADASRGLYVLDASDPTALNEIGHADAPGSMLDLRVVDGFAYAATQFEGLTIYDVQTPTAPTQVANLPTPYYARGVFVDGDHAYVADLTGGLRVIDVSNPSAPSEVGSVALADAAHLVVQSGVAYVTRGSSGLSVVDVSDPTAPSVVTTLTLSDYATGIDIQGDRLYVADFDGGMRILDLSDPLHPSTLGIWNQTGLLAGGVTVSGDIAYVADAGEGVYQIDVSNPASPVEIGYFDSPGNAFGSALSGANVFVVDGLTGIQVGQFGDVASVDPDTEPGSGSADGAGGLGTSRTTRVALSNGVVQFDVQSDDVSLDVFDTLGRRVFSGREDSAYQFEPRTSGTYFWRARGGTVLETGKIVVVQ</sequence>
<gene>
    <name evidence="3" type="ORF">KDA27_11510</name>
</gene>
<dbReference type="SUPFAM" id="SSF63825">
    <property type="entry name" value="YWTD domain"/>
    <property type="match status" value="1"/>
</dbReference>
<evidence type="ECO:0000313" key="3">
    <source>
        <dbReference type="EMBL" id="MCA9756419.1"/>
    </source>
</evidence>
<dbReference type="SUPFAM" id="SSF101908">
    <property type="entry name" value="Putative isomerase YbhE"/>
    <property type="match status" value="1"/>
</dbReference>
<dbReference type="AlphaFoldDB" id="A0A956NGB0"/>
<dbReference type="Pfam" id="PF08309">
    <property type="entry name" value="LVIVD"/>
    <property type="match status" value="9"/>
</dbReference>
<dbReference type="SUPFAM" id="SSF50969">
    <property type="entry name" value="YVTN repeat-like/Quinoprotein amine dehydrogenase"/>
    <property type="match status" value="1"/>
</dbReference>
<keyword evidence="2" id="KW-0732">Signal</keyword>
<organism evidence="3 4">
    <name type="scientific">Eiseniibacteriota bacterium</name>
    <dbReference type="NCBI Taxonomy" id="2212470"/>
    <lineage>
        <taxon>Bacteria</taxon>
        <taxon>Candidatus Eiseniibacteriota</taxon>
    </lineage>
</organism>
<dbReference type="EMBL" id="JAGQHS010000052">
    <property type="protein sequence ID" value="MCA9756419.1"/>
    <property type="molecule type" value="Genomic_DNA"/>
</dbReference>
<reference evidence="3" key="2">
    <citation type="journal article" date="2021" name="Microbiome">
        <title>Successional dynamics and alternative stable states in a saline activated sludge microbial community over 9 years.</title>
        <authorList>
            <person name="Wang Y."/>
            <person name="Ye J."/>
            <person name="Ju F."/>
            <person name="Liu L."/>
            <person name="Boyd J.A."/>
            <person name="Deng Y."/>
            <person name="Parks D.H."/>
            <person name="Jiang X."/>
            <person name="Yin X."/>
            <person name="Woodcroft B.J."/>
            <person name="Tyson G.W."/>
            <person name="Hugenholtz P."/>
            <person name="Polz M.F."/>
            <person name="Zhang T."/>
        </authorList>
    </citation>
    <scope>NUCLEOTIDE SEQUENCE</scope>
    <source>
        <strain evidence="3">HKST-UBA02</strain>
    </source>
</reference>
<dbReference type="InterPro" id="IPR015943">
    <property type="entry name" value="WD40/YVTN_repeat-like_dom_sf"/>
</dbReference>
<dbReference type="Proteomes" id="UP000739538">
    <property type="component" value="Unassembled WGS sequence"/>
</dbReference>
<evidence type="ECO:0000313" key="4">
    <source>
        <dbReference type="Proteomes" id="UP000739538"/>
    </source>
</evidence>
<evidence type="ECO:0008006" key="5">
    <source>
        <dbReference type="Google" id="ProtNLM"/>
    </source>
</evidence>
<comment type="caution">
    <text evidence="3">The sequence shown here is derived from an EMBL/GenBank/DDBJ whole genome shotgun (WGS) entry which is preliminary data.</text>
</comment>
<protein>
    <recommendedName>
        <fullName evidence="5">T9SS type A sorting domain-containing protein</fullName>
    </recommendedName>
</protein>
<feature type="region of interest" description="Disordered" evidence="1">
    <location>
        <begin position="630"/>
        <end position="649"/>
    </location>
</feature>
<reference evidence="3" key="1">
    <citation type="submission" date="2020-04" db="EMBL/GenBank/DDBJ databases">
        <authorList>
            <person name="Zhang T."/>
        </authorList>
    </citation>
    <scope>NUCLEOTIDE SEQUENCE</scope>
    <source>
        <strain evidence="3">HKST-UBA02</strain>
    </source>
</reference>
<feature type="chain" id="PRO_5036947078" description="T9SS type A sorting domain-containing protein" evidence="2">
    <location>
        <begin position="40"/>
        <end position="722"/>
    </location>
</feature>
<evidence type="ECO:0000256" key="2">
    <source>
        <dbReference type="SAM" id="SignalP"/>
    </source>
</evidence>
<feature type="signal peptide" evidence="2">
    <location>
        <begin position="1"/>
        <end position="39"/>
    </location>
</feature>
<evidence type="ECO:0000256" key="1">
    <source>
        <dbReference type="SAM" id="MobiDB-lite"/>
    </source>
</evidence>
<dbReference type="InterPro" id="IPR011044">
    <property type="entry name" value="Quino_amine_DH_bsu"/>
</dbReference>
<dbReference type="Gene3D" id="2.130.10.10">
    <property type="entry name" value="YVTN repeat-like/Quinoprotein amine dehydrogenase"/>
    <property type="match status" value="1"/>
</dbReference>
<proteinExistence type="predicted"/>